<gene>
    <name evidence="1" type="ORF">PDE_07614</name>
</gene>
<protein>
    <submittedName>
        <fullName evidence="1">Uncharacterized protein</fullName>
    </submittedName>
</protein>
<name>S7ZQG2_PENO1</name>
<sequence>MDRWKLTEACVWETNRTVLLRQSWDLMSNPCDPGIIHEYIVEYGRRTTLVGSQSDTTKLTHPSRNCFLVDIAWVSLIDHTAQSGGSRYTTVRVVDRSREHYRW</sequence>
<dbReference type="HOGENOM" id="CLU_2264648_0_0_1"/>
<proteinExistence type="predicted"/>
<accession>S7ZQG2</accession>
<dbReference type="EMBL" id="KB644414">
    <property type="protein sequence ID" value="EPS32654.1"/>
    <property type="molecule type" value="Genomic_DNA"/>
</dbReference>
<dbReference type="Proteomes" id="UP000019376">
    <property type="component" value="Unassembled WGS sequence"/>
</dbReference>
<reference evidence="1 2" key="1">
    <citation type="journal article" date="2013" name="PLoS ONE">
        <title>Genomic and secretomic analyses reveal unique features of the lignocellulolytic enzyme system of Penicillium decumbens.</title>
        <authorList>
            <person name="Liu G."/>
            <person name="Zhang L."/>
            <person name="Wei X."/>
            <person name="Zou G."/>
            <person name="Qin Y."/>
            <person name="Ma L."/>
            <person name="Li J."/>
            <person name="Zheng H."/>
            <person name="Wang S."/>
            <person name="Wang C."/>
            <person name="Xun L."/>
            <person name="Zhao G.-P."/>
            <person name="Zhou Z."/>
            <person name="Qu Y."/>
        </authorList>
    </citation>
    <scope>NUCLEOTIDE SEQUENCE [LARGE SCALE GENOMIC DNA]</scope>
    <source>
        <strain evidence="2">114-2 / CGMCC 5302</strain>
    </source>
</reference>
<organism evidence="1 2">
    <name type="scientific">Penicillium oxalicum (strain 114-2 / CGMCC 5302)</name>
    <name type="common">Penicillium decumbens</name>
    <dbReference type="NCBI Taxonomy" id="933388"/>
    <lineage>
        <taxon>Eukaryota</taxon>
        <taxon>Fungi</taxon>
        <taxon>Dikarya</taxon>
        <taxon>Ascomycota</taxon>
        <taxon>Pezizomycotina</taxon>
        <taxon>Eurotiomycetes</taxon>
        <taxon>Eurotiomycetidae</taxon>
        <taxon>Eurotiales</taxon>
        <taxon>Aspergillaceae</taxon>
        <taxon>Penicillium</taxon>
    </lineage>
</organism>
<evidence type="ECO:0000313" key="1">
    <source>
        <dbReference type="EMBL" id="EPS32654.1"/>
    </source>
</evidence>
<dbReference type="AlphaFoldDB" id="S7ZQG2"/>
<keyword evidence="2" id="KW-1185">Reference proteome</keyword>
<evidence type="ECO:0000313" key="2">
    <source>
        <dbReference type="Proteomes" id="UP000019376"/>
    </source>
</evidence>